<evidence type="ECO:0000256" key="4">
    <source>
        <dbReference type="SAM" id="MobiDB-lite"/>
    </source>
</evidence>
<dbReference type="GO" id="GO:0003700">
    <property type="term" value="F:DNA-binding transcription factor activity"/>
    <property type="evidence" value="ECO:0007669"/>
    <property type="project" value="InterPro"/>
</dbReference>
<dbReference type="EMBL" id="QLMK01000017">
    <property type="protein sequence ID" value="RAK25962.1"/>
    <property type="molecule type" value="Genomic_DNA"/>
</dbReference>
<keyword evidence="2" id="KW-0238">DNA-binding</keyword>
<evidence type="ECO:0000259" key="5">
    <source>
        <dbReference type="PROSITE" id="PS01124"/>
    </source>
</evidence>
<proteinExistence type="predicted"/>
<evidence type="ECO:0000256" key="2">
    <source>
        <dbReference type="ARBA" id="ARBA00023125"/>
    </source>
</evidence>
<feature type="region of interest" description="Disordered" evidence="4">
    <location>
        <begin position="298"/>
        <end position="321"/>
    </location>
</feature>
<keyword evidence="1" id="KW-0805">Transcription regulation</keyword>
<dbReference type="Proteomes" id="UP000249453">
    <property type="component" value="Unassembled WGS sequence"/>
</dbReference>
<name>A0A364JSE0_9HYPH</name>
<dbReference type="Gene3D" id="1.10.10.60">
    <property type="entry name" value="Homeodomain-like"/>
    <property type="match status" value="2"/>
</dbReference>
<gene>
    <name evidence="6" type="ORF">C7374_11739</name>
</gene>
<dbReference type="SMART" id="SM00342">
    <property type="entry name" value="HTH_ARAC"/>
    <property type="match status" value="1"/>
</dbReference>
<dbReference type="Pfam" id="PF12833">
    <property type="entry name" value="HTH_18"/>
    <property type="match status" value="1"/>
</dbReference>
<protein>
    <submittedName>
        <fullName evidence="6">Helix-turn-helix protein</fullName>
    </submittedName>
</protein>
<dbReference type="InterPro" id="IPR009057">
    <property type="entry name" value="Homeodomain-like_sf"/>
</dbReference>
<dbReference type="GO" id="GO:0043565">
    <property type="term" value="F:sequence-specific DNA binding"/>
    <property type="evidence" value="ECO:0007669"/>
    <property type="project" value="InterPro"/>
</dbReference>
<dbReference type="RefSeq" id="WP_111576236.1">
    <property type="nucleotide sequence ID" value="NZ_JBHEEY010000017.1"/>
</dbReference>
<keyword evidence="3" id="KW-0804">Transcription</keyword>
<dbReference type="InterPro" id="IPR032783">
    <property type="entry name" value="AraC_lig"/>
</dbReference>
<sequence>MDVLSSLVSFLRLRGDLYGRLVLAAPFNLRFPSEVGHYLLVLSGRVRLAMSGTEHVLVPSDFVFIPSSDSFSLLSDTPDRVPVRDFTEDEGRAYQQRGIIRTEGDEKQGCELLSGCFHFAPHEIDLLIDQMSAPLIHNINANNSAPWLSSVFDVINSEMSTARPGSFSIVDRMLETMLIEALRHRLQASSVGSASWLRALQDQRIGRVLHKIHFSPQENWTVARLAKVAGMSRSSFTTLFHTLTGRTPMEHLTRWRIQRAAHLLTDGQSRSVRETLEQVGYRSEAAFRRQFAAVFGQSPKAYQAGKRRQRPASKLDKTPRD</sequence>
<dbReference type="AlphaFoldDB" id="A0A364JSE0"/>
<evidence type="ECO:0000256" key="3">
    <source>
        <dbReference type="ARBA" id="ARBA00023163"/>
    </source>
</evidence>
<dbReference type="PROSITE" id="PS00041">
    <property type="entry name" value="HTH_ARAC_FAMILY_1"/>
    <property type="match status" value="1"/>
</dbReference>
<evidence type="ECO:0000313" key="7">
    <source>
        <dbReference type="Proteomes" id="UP000249453"/>
    </source>
</evidence>
<dbReference type="Pfam" id="PF12852">
    <property type="entry name" value="Cupin_6"/>
    <property type="match status" value="1"/>
</dbReference>
<keyword evidence="7" id="KW-1185">Reference proteome</keyword>
<dbReference type="InterPro" id="IPR018060">
    <property type="entry name" value="HTH_AraC"/>
</dbReference>
<dbReference type="OrthoDB" id="9802263at2"/>
<organism evidence="6 7">
    <name type="scientific">Falsochrobactrum ovis</name>
    <dbReference type="NCBI Taxonomy" id="1293442"/>
    <lineage>
        <taxon>Bacteria</taxon>
        <taxon>Pseudomonadati</taxon>
        <taxon>Pseudomonadota</taxon>
        <taxon>Alphaproteobacteria</taxon>
        <taxon>Hyphomicrobiales</taxon>
        <taxon>Brucellaceae</taxon>
        <taxon>Falsochrobactrum</taxon>
    </lineage>
</organism>
<feature type="domain" description="HTH araC/xylS-type" evidence="5">
    <location>
        <begin position="206"/>
        <end position="305"/>
    </location>
</feature>
<dbReference type="PANTHER" id="PTHR46796:SF7">
    <property type="entry name" value="ARAC FAMILY TRANSCRIPTIONAL REGULATOR"/>
    <property type="match status" value="1"/>
</dbReference>
<dbReference type="InterPro" id="IPR018062">
    <property type="entry name" value="HTH_AraC-typ_CS"/>
</dbReference>
<evidence type="ECO:0000256" key="1">
    <source>
        <dbReference type="ARBA" id="ARBA00023015"/>
    </source>
</evidence>
<comment type="caution">
    <text evidence="6">The sequence shown here is derived from an EMBL/GenBank/DDBJ whole genome shotgun (WGS) entry which is preliminary data.</text>
</comment>
<dbReference type="InterPro" id="IPR050204">
    <property type="entry name" value="AraC_XylS_family_regulators"/>
</dbReference>
<dbReference type="PROSITE" id="PS01124">
    <property type="entry name" value="HTH_ARAC_FAMILY_2"/>
    <property type="match status" value="1"/>
</dbReference>
<evidence type="ECO:0000313" key="6">
    <source>
        <dbReference type="EMBL" id="RAK25962.1"/>
    </source>
</evidence>
<accession>A0A364JSE0</accession>
<reference evidence="6 7" key="1">
    <citation type="submission" date="2018-06" db="EMBL/GenBank/DDBJ databases">
        <title>Genomic Encyclopedia of Type Strains, Phase IV (KMG-IV): sequencing the most valuable type-strain genomes for metagenomic binning, comparative biology and taxonomic classification.</title>
        <authorList>
            <person name="Goeker M."/>
        </authorList>
    </citation>
    <scope>NUCLEOTIDE SEQUENCE [LARGE SCALE GENOMIC DNA]</scope>
    <source>
        <strain evidence="6 7">DSM 26720</strain>
    </source>
</reference>
<dbReference type="PANTHER" id="PTHR46796">
    <property type="entry name" value="HTH-TYPE TRANSCRIPTIONAL ACTIVATOR RHAS-RELATED"/>
    <property type="match status" value="1"/>
</dbReference>
<dbReference type="SUPFAM" id="SSF46689">
    <property type="entry name" value="Homeodomain-like"/>
    <property type="match status" value="2"/>
</dbReference>